<dbReference type="VEuPathDB" id="FungiDB:VP01_588g1"/>
<gene>
    <name evidence="7" type="ORF">VP01_588g1</name>
</gene>
<comment type="subcellular location">
    <subcellularLocation>
        <location evidence="1">Nucleus</location>
    </subcellularLocation>
</comment>
<protein>
    <recommendedName>
        <fullName evidence="9">DUF659 domain-containing protein</fullName>
    </recommendedName>
</protein>
<name>A0A0L6UJY0_9BASI</name>
<evidence type="ECO:0008006" key="9">
    <source>
        <dbReference type="Google" id="ProtNLM"/>
    </source>
</evidence>
<keyword evidence="6" id="KW-0472">Membrane</keyword>
<dbReference type="PANTHER" id="PTHR46481">
    <property type="entry name" value="ZINC FINGER BED DOMAIN-CONTAINING PROTEIN 4"/>
    <property type="match status" value="1"/>
</dbReference>
<dbReference type="InterPro" id="IPR052035">
    <property type="entry name" value="ZnF_BED_domain_contain"/>
</dbReference>
<evidence type="ECO:0000313" key="7">
    <source>
        <dbReference type="EMBL" id="KNZ48125.1"/>
    </source>
</evidence>
<dbReference type="Proteomes" id="UP000037035">
    <property type="component" value="Unassembled WGS sequence"/>
</dbReference>
<accession>A0A0L6UJY0</accession>
<evidence type="ECO:0000313" key="8">
    <source>
        <dbReference type="Proteomes" id="UP000037035"/>
    </source>
</evidence>
<dbReference type="PANTHER" id="PTHR46481:SF10">
    <property type="entry name" value="ZINC FINGER BED DOMAIN-CONTAINING PROTEIN 39"/>
    <property type="match status" value="1"/>
</dbReference>
<dbReference type="InterPro" id="IPR012337">
    <property type="entry name" value="RNaseH-like_sf"/>
</dbReference>
<keyword evidence="4" id="KW-0862">Zinc</keyword>
<reference evidence="7 8" key="1">
    <citation type="submission" date="2015-08" db="EMBL/GenBank/DDBJ databases">
        <title>Next Generation Sequencing and Analysis of the Genome of Puccinia sorghi L Schw, the Causal Agent of Maize Common Rust.</title>
        <authorList>
            <person name="Rochi L."/>
            <person name="Burguener G."/>
            <person name="Darino M."/>
            <person name="Turjanski A."/>
            <person name="Kreff E."/>
            <person name="Dieguez M.J."/>
            <person name="Sacco F."/>
        </authorList>
    </citation>
    <scope>NUCLEOTIDE SEQUENCE [LARGE SCALE GENOMIC DNA]</scope>
    <source>
        <strain evidence="7 8">RO10H11247</strain>
    </source>
</reference>
<dbReference type="SUPFAM" id="SSF53098">
    <property type="entry name" value="Ribonuclease H-like"/>
    <property type="match status" value="1"/>
</dbReference>
<evidence type="ECO:0000256" key="3">
    <source>
        <dbReference type="ARBA" id="ARBA00022771"/>
    </source>
</evidence>
<feature type="transmembrane region" description="Helical" evidence="6">
    <location>
        <begin position="141"/>
        <end position="161"/>
    </location>
</feature>
<evidence type="ECO:0000256" key="4">
    <source>
        <dbReference type="ARBA" id="ARBA00022833"/>
    </source>
</evidence>
<keyword evidence="3" id="KW-0863">Zinc-finger</keyword>
<sequence length="330" mass="36824">MPRGGIRDTNIPASPTPAVGNMIRECRVLPAEAGRNIEPCWFPNLNIPAQGSQGICLPLISWLSDLKINHRPQPTLTSIPPLWPPKPTPSTEELGLGSFQTQQRDEQGQVPCAGLKEGCTEKSNQLLLPNLLKRQHVEHPVSFFFLIFFFTIIYHALIQILQPIFDLPFSIMERPLFNNLLQLLNPHTKSMEFGCKIRNTIAMMFIAPSKHNLQILSAIKHLSFTVDAWTSPDMKAFMAIKAHGITPEWKILDVLIGMPAVKGRHSGVNFADLLGDTLDKLELSNKLISITTDNTSSNSSLAQHVEYWLGGIFEVGEVAALVQFFFTGFY</sequence>
<keyword evidence="8" id="KW-1185">Reference proteome</keyword>
<evidence type="ECO:0000256" key="1">
    <source>
        <dbReference type="ARBA" id="ARBA00004123"/>
    </source>
</evidence>
<keyword evidence="2" id="KW-0479">Metal-binding</keyword>
<keyword evidence="6" id="KW-1133">Transmembrane helix</keyword>
<evidence type="ECO:0000256" key="2">
    <source>
        <dbReference type="ARBA" id="ARBA00022723"/>
    </source>
</evidence>
<evidence type="ECO:0000256" key="6">
    <source>
        <dbReference type="SAM" id="Phobius"/>
    </source>
</evidence>
<keyword evidence="6" id="KW-0812">Transmembrane</keyword>
<dbReference type="GO" id="GO:0005634">
    <property type="term" value="C:nucleus"/>
    <property type="evidence" value="ECO:0007669"/>
    <property type="project" value="UniProtKB-SubCell"/>
</dbReference>
<proteinExistence type="predicted"/>
<dbReference type="OrthoDB" id="3250324at2759"/>
<dbReference type="EMBL" id="LAVV01011151">
    <property type="protein sequence ID" value="KNZ48125.1"/>
    <property type="molecule type" value="Genomic_DNA"/>
</dbReference>
<comment type="caution">
    <text evidence="7">The sequence shown here is derived from an EMBL/GenBank/DDBJ whole genome shotgun (WGS) entry which is preliminary data.</text>
</comment>
<evidence type="ECO:0000256" key="5">
    <source>
        <dbReference type="ARBA" id="ARBA00023242"/>
    </source>
</evidence>
<organism evidence="7 8">
    <name type="scientific">Puccinia sorghi</name>
    <dbReference type="NCBI Taxonomy" id="27349"/>
    <lineage>
        <taxon>Eukaryota</taxon>
        <taxon>Fungi</taxon>
        <taxon>Dikarya</taxon>
        <taxon>Basidiomycota</taxon>
        <taxon>Pucciniomycotina</taxon>
        <taxon>Pucciniomycetes</taxon>
        <taxon>Pucciniales</taxon>
        <taxon>Pucciniaceae</taxon>
        <taxon>Puccinia</taxon>
    </lineage>
</organism>
<dbReference type="AlphaFoldDB" id="A0A0L6UJY0"/>
<keyword evidence="5" id="KW-0539">Nucleus</keyword>
<dbReference type="GO" id="GO:0008270">
    <property type="term" value="F:zinc ion binding"/>
    <property type="evidence" value="ECO:0007669"/>
    <property type="project" value="UniProtKB-KW"/>
</dbReference>